<dbReference type="EMBL" id="JAPFFJ010000003">
    <property type="protein sequence ID" value="KAJ6432075.1"/>
    <property type="molecule type" value="Genomic_DNA"/>
</dbReference>
<dbReference type="PROSITE" id="PS00198">
    <property type="entry name" value="4FE4S_FER_1"/>
    <property type="match status" value="1"/>
</dbReference>
<reference evidence="6 7" key="1">
    <citation type="journal article" date="2023" name="Int. J. Mol. Sci.">
        <title>De Novo Assembly and Annotation of 11 Diverse Shrub Willow (Salix) Genomes Reveals Novel Gene Organization in Sex-Linked Regions.</title>
        <authorList>
            <person name="Hyden B."/>
            <person name="Feng K."/>
            <person name="Yates T.B."/>
            <person name="Jawdy S."/>
            <person name="Cereghino C."/>
            <person name="Smart L.B."/>
            <person name="Muchero W."/>
        </authorList>
    </citation>
    <scope>NUCLEOTIDE SEQUENCE [LARGE SCALE GENOMIC DNA]</scope>
    <source>
        <tissue evidence="6">Shoot tip</tissue>
    </source>
</reference>
<dbReference type="InterPro" id="IPR017896">
    <property type="entry name" value="4Fe4S_Fe-S-bd"/>
</dbReference>
<accession>A0AAD6L024</accession>
<dbReference type="InterPro" id="IPR017900">
    <property type="entry name" value="4Fe4S_Fe_S_CS"/>
</dbReference>
<evidence type="ECO:0000256" key="2">
    <source>
        <dbReference type="ARBA" id="ARBA00022723"/>
    </source>
</evidence>
<sequence length="307" mass="33511">MASCFSINATALPQHHHGKVNYRSNKKCLGSVRNLVKTTGVASVVSAPQESLQKGNWVKLICGASFEDVVDIRNLSLVYTLAGVDCIDCAADASVVNAIFTFVKLNLIQRSVHWTVQGPVKPFVPASAISLHQHQSTTEFSHGTETLNLLKGGVINERCYGCGRCSPVCPYDKIRMALYTRDAAVTAELLKRKDVDAIEIHTSGRLPPLKGLWDDLRNSTGYLKLVAVSLPYAGDSTISSMNTMYAMMEPHLPCLNLWQLDGRPMSGDIGRGATRESIAFAARLAAVEDKPRGLCRFTLLCIFCSHL</sequence>
<dbReference type="PANTHER" id="PTHR24960">
    <property type="entry name" value="PHOTOSYSTEM I IRON-SULFUR CENTER-RELATED"/>
    <property type="match status" value="1"/>
</dbReference>
<evidence type="ECO:0000259" key="5">
    <source>
        <dbReference type="PROSITE" id="PS51379"/>
    </source>
</evidence>
<dbReference type="Gene3D" id="3.30.70.20">
    <property type="match status" value="1"/>
</dbReference>
<evidence type="ECO:0000256" key="4">
    <source>
        <dbReference type="ARBA" id="ARBA00023014"/>
    </source>
</evidence>
<protein>
    <recommendedName>
        <fullName evidence="5">4Fe-4S ferredoxin-type domain-containing protein</fullName>
    </recommendedName>
</protein>
<keyword evidence="4" id="KW-0411">Iron-sulfur</keyword>
<evidence type="ECO:0000256" key="1">
    <source>
        <dbReference type="ARBA" id="ARBA00022485"/>
    </source>
</evidence>
<dbReference type="InterPro" id="IPR050157">
    <property type="entry name" value="PSI_iron-sulfur_center"/>
</dbReference>
<dbReference type="GO" id="GO:0046872">
    <property type="term" value="F:metal ion binding"/>
    <property type="evidence" value="ECO:0007669"/>
    <property type="project" value="UniProtKB-KW"/>
</dbReference>
<organism evidence="6 7">
    <name type="scientific">Salix udensis</name>
    <dbReference type="NCBI Taxonomy" id="889485"/>
    <lineage>
        <taxon>Eukaryota</taxon>
        <taxon>Viridiplantae</taxon>
        <taxon>Streptophyta</taxon>
        <taxon>Embryophyta</taxon>
        <taxon>Tracheophyta</taxon>
        <taxon>Spermatophyta</taxon>
        <taxon>Magnoliopsida</taxon>
        <taxon>eudicotyledons</taxon>
        <taxon>Gunneridae</taxon>
        <taxon>Pentapetalae</taxon>
        <taxon>rosids</taxon>
        <taxon>fabids</taxon>
        <taxon>Malpighiales</taxon>
        <taxon>Salicaceae</taxon>
        <taxon>Saliceae</taxon>
        <taxon>Salix</taxon>
    </lineage>
</organism>
<evidence type="ECO:0000256" key="3">
    <source>
        <dbReference type="ARBA" id="ARBA00023004"/>
    </source>
</evidence>
<keyword evidence="7" id="KW-1185">Reference proteome</keyword>
<gene>
    <name evidence="6" type="ORF">OIU84_019353</name>
</gene>
<dbReference type="Proteomes" id="UP001162972">
    <property type="component" value="Chromosome 10"/>
</dbReference>
<dbReference type="InterPro" id="IPR057431">
    <property type="entry name" value="LdpA_Fe-S-bd"/>
</dbReference>
<dbReference type="SUPFAM" id="SSF54862">
    <property type="entry name" value="4Fe-4S ferredoxins"/>
    <property type="match status" value="1"/>
</dbReference>
<dbReference type="PANTHER" id="PTHR24960:SF79">
    <property type="entry name" value="PHOTOSYSTEM I IRON-SULFUR CENTER"/>
    <property type="match status" value="1"/>
</dbReference>
<dbReference type="GO" id="GO:0051539">
    <property type="term" value="F:4 iron, 4 sulfur cluster binding"/>
    <property type="evidence" value="ECO:0007669"/>
    <property type="project" value="UniProtKB-KW"/>
</dbReference>
<evidence type="ECO:0000313" key="6">
    <source>
        <dbReference type="EMBL" id="KAJ6432075.1"/>
    </source>
</evidence>
<keyword evidence="3" id="KW-0408">Iron</keyword>
<dbReference type="PROSITE" id="PS51379">
    <property type="entry name" value="4FE4S_FER_2"/>
    <property type="match status" value="1"/>
</dbReference>
<dbReference type="Pfam" id="PF12617">
    <property type="entry name" value="LdpA_C"/>
    <property type="match status" value="1"/>
</dbReference>
<feature type="domain" description="4Fe-4S ferredoxin-type" evidence="5">
    <location>
        <begin position="151"/>
        <end position="179"/>
    </location>
</feature>
<name>A0AAD6L024_9ROSI</name>
<proteinExistence type="predicted"/>
<dbReference type="Pfam" id="PF25160">
    <property type="entry name" value="LdpA_Fe-S-bd"/>
    <property type="match status" value="1"/>
</dbReference>
<dbReference type="InterPro" id="IPR021039">
    <property type="entry name" value="Fe-S-bd_prot_LdpA_C"/>
</dbReference>
<keyword evidence="1" id="KW-0004">4Fe-4S</keyword>
<evidence type="ECO:0000313" key="7">
    <source>
        <dbReference type="Proteomes" id="UP001162972"/>
    </source>
</evidence>
<dbReference type="AlphaFoldDB" id="A0AAD6L024"/>
<comment type="caution">
    <text evidence="6">The sequence shown here is derived from an EMBL/GenBank/DDBJ whole genome shotgun (WGS) entry which is preliminary data.</text>
</comment>
<keyword evidence="2" id="KW-0479">Metal-binding</keyword>